<dbReference type="STRING" id="1442371.A0A0D2K152"/>
<dbReference type="GeneID" id="27713209"/>
<dbReference type="VEuPathDB" id="FungiDB:Z520_07463"/>
<dbReference type="Proteomes" id="UP000053411">
    <property type="component" value="Unassembled WGS sequence"/>
</dbReference>
<gene>
    <name evidence="3" type="ORF">Z520_07463</name>
</gene>
<dbReference type="RefSeq" id="XP_016630867.1">
    <property type="nucleotide sequence ID" value="XM_016777961.1"/>
</dbReference>
<evidence type="ECO:0000313" key="4">
    <source>
        <dbReference type="Proteomes" id="UP000053411"/>
    </source>
</evidence>
<dbReference type="EMBL" id="KN848076">
    <property type="protein sequence ID" value="KIX96744.1"/>
    <property type="molecule type" value="Genomic_DNA"/>
</dbReference>
<keyword evidence="4" id="KW-1185">Reference proteome</keyword>
<name>A0A0D2K152_9EURO</name>
<dbReference type="AlphaFoldDB" id="A0A0D2K152"/>
<dbReference type="PANTHER" id="PTHR45615">
    <property type="entry name" value="MYOSIN HEAVY CHAIN, NON-MUSCLE"/>
    <property type="match status" value="1"/>
</dbReference>
<dbReference type="OrthoDB" id="4121251at2759"/>
<feature type="coiled-coil region" evidence="1">
    <location>
        <begin position="472"/>
        <end position="575"/>
    </location>
</feature>
<evidence type="ECO:0000256" key="1">
    <source>
        <dbReference type="SAM" id="Coils"/>
    </source>
</evidence>
<keyword evidence="1" id="KW-0175">Coiled coil</keyword>
<sequence>MVFGTFFTMLNNAAYKTQTLGTKPQKGSSYHAQPEVPTTRRFLFQDRAFRPCERVNILTKEVFCPYSSVVAAVLGEKFRNASPPSKTTEEKHSLFARTVNDVCGFIKSARPCRILEGTSLHLIPMQPRLVSPSEALDHVMSQCFASGSAHLDLAMAPEEVGNTPSPTKPACKVQRLEEELRRLESLAQGFRLQLLEREEEADNLKAELRHLNNERDMFEADADDSAKRLSKAMQDLAQKDHFIAQERTKASSYARKLQQLQQELANSQLVGNTSQVDSLLRQQLIAVTSQLQNLQHSAQELKQQVSQATQQKNDANARVVQVEEYNRTLLQDFANKHAQDPREIEDPTICKPNELRDLRQAFEISQRTCAELAADKKQMFEAAEEQKARESQLRRDNNMLQSKCGRLSANFEIWQGKVENFTRMLPDLVRVRAGLSTEDIPGLDDELVEFASHMDETKETLKAAALDISDRESKMEILKDKQQKEVARLEERMAKLQESEIRLDATNYTLQSQLKGAENQLEAAKAELAETQRHAAEWRAQCETQAFGPMSEVVRRQIRSEVDRLHDQIEALQKHNLELSVGREQAESNLGHCRWWAANKMAGIRELGYLRDWYQAQVEALRERFQAELLAEPLDIPYKPDFWDLPEEDKTQMLQLENQVIEGLTGYDLELAKDPRPRNLQVVDVWSGLVKEYQAEMAAAAVQGQARAATASPLVLPPAASGKGKEREGSPGMGTSVTARPQFSRGESIFF</sequence>
<dbReference type="PANTHER" id="PTHR45615:SF80">
    <property type="entry name" value="GRIP DOMAIN-CONTAINING PROTEIN"/>
    <property type="match status" value="1"/>
</dbReference>
<accession>A0A0D2K152</accession>
<evidence type="ECO:0000313" key="3">
    <source>
        <dbReference type="EMBL" id="KIX96744.1"/>
    </source>
</evidence>
<evidence type="ECO:0000256" key="2">
    <source>
        <dbReference type="SAM" id="MobiDB-lite"/>
    </source>
</evidence>
<feature type="region of interest" description="Disordered" evidence="2">
    <location>
        <begin position="715"/>
        <end position="751"/>
    </location>
</feature>
<feature type="coiled-coil region" evidence="1">
    <location>
        <begin position="173"/>
        <end position="318"/>
    </location>
</feature>
<proteinExistence type="predicted"/>
<protein>
    <submittedName>
        <fullName evidence="3">Uncharacterized protein</fullName>
    </submittedName>
</protein>
<organism evidence="3 4">
    <name type="scientific">Fonsecaea multimorphosa CBS 102226</name>
    <dbReference type="NCBI Taxonomy" id="1442371"/>
    <lineage>
        <taxon>Eukaryota</taxon>
        <taxon>Fungi</taxon>
        <taxon>Dikarya</taxon>
        <taxon>Ascomycota</taxon>
        <taxon>Pezizomycotina</taxon>
        <taxon>Eurotiomycetes</taxon>
        <taxon>Chaetothyriomycetidae</taxon>
        <taxon>Chaetothyriales</taxon>
        <taxon>Herpotrichiellaceae</taxon>
        <taxon>Fonsecaea</taxon>
    </lineage>
</organism>
<reference evidence="3 4" key="1">
    <citation type="submission" date="2015-01" db="EMBL/GenBank/DDBJ databases">
        <title>The Genome Sequence of Fonsecaea multimorphosa CBS 102226.</title>
        <authorList>
            <consortium name="The Broad Institute Genomics Platform"/>
            <person name="Cuomo C."/>
            <person name="de Hoog S."/>
            <person name="Gorbushina A."/>
            <person name="Stielow B."/>
            <person name="Teixiera M."/>
            <person name="Abouelleil A."/>
            <person name="Chapman S.B."/>
            <person name="Priest M."/>
            <person name="Young S.K."/>
            <person name="Wortman J."/>
            <person name="Nusbaum C."/>
            <person name="Birren B."/>
        </authorList>
    </citation>
    <scope>NUCLEOTIDE SEQUENCE [LARGE SCALE GENOMIC DNA]</scope>
    <source>
        <strain evidence="3 4">CBS 102226</strain>
    </source>
</reference>